<dbReference type="Pfam" id="PF26577">
    <property type="entry name" value="TSEN34_N"/>
    <property type="match status" value="1"/>
</dbReference>
<dbReference type="Pfam" id="PF01974">
    <property type="entry name" value="tRNA_int_endo"/>
    <property type="match status" value="1"/>
</dbReference>
<evidence type="ECO:0000256" key="4">
    <source>
        <dbReference type="ARBA" id="ARBA00022664"/>
    </source>
</evidence>
<feature type="active site" evidence="11">
    <location>
        <position position="234"/>
    </location>
</feature>
<dbReference type="GO" id="GO:0000213">
    <property type="term" value="F:tRNA-intron lyase activity"/>
    <property type="evidence" value="ECO:0007669"/>
    <property type="project" value="UniProtKB-UniRule"/>
</dbReference>
<dbReference type="InterPro" id="IPR006676">
    <property type="entry name" value="tRNA_splic"/>
</dbReference>
<evidence type="ECO:0000256" key="9">
    <source>
        <dbReference type="ARBA" id="ARBA00070870"/>
    </source>
</evidence>
<evidence type="ECO:0000256" key="2">
    <source>
        <dbReference type="ARBA" id="ARBA00008078"/>
    </source>
</evidence>
<evidence type="ECO:0000259" key="14">
    <source>
        <dbReference type="Pfam" id="PF26577"/>
    </source>
</evidence>
<dbReference type="GO" id="GO:0000379">
    <property type="term" value="P:tRNA-type intron splice site recognition and cleavage"/>
    <property type="evidence" value="ECO:0007669"/>
    <property type="project" value="UniProtKB-UniRule"/>
</dbReference>
<organism evidence="15 16">
    <name type="scientific">Dreissena polymorpha</name>
    <name type="common">Zebra mussel</name>
    <name type="synonym">Mytilus polymorpha</name>
    <dbReference type="NCBI Taxonomy" id="45954"/>
    <lineage>
        <taxon>Eukaryota</taxon>
        <taxon>Metazoa</taxon>
        <taxon>Spiralia</taxon>
        <taxon>Lophotrochozoa</taxon>
        <taxon>Mollusca</taxon>
        <taxon>Bivalvia</taxon>
        <taxon>Autobranchia</taxon>
        <taxon>Heteroconchia</taxon>
        <taxon>Euheterodonta</taxon>
        <taxon>Imparidentia</taxon>
        <taxon>Neoheterodontei</taxon>
        <taxon>Myida</taxon>
        <taxon>Dreissenoidea</taxon>
        <taxon>Dreissenidae</taxon>
        <taxon>Dreissena</taxon>
    </lineage>
</organism>
<dbReference type="InterPro" id="IPR059049">
    <property type="entry name" value="TSEN34_N"/>
</dbReference>
<dbReference type="InterPro" id="IPR016690">
    <property type="entry name" value="TSEN34"/>
</dbReference>
<feature type="domain" description="TSEN34 N-terminal" evidence="14">
    <location>
        <begin position="9"/>
        <end position="76"/>
    </location>
</feature>
<dbReference type="EMBL" id="JAIWYP010000014">
    <property type="protein sequence ID" value="KAH3709485.1"/>
    <property type="molecule type" value="Genomic_DNA"/>
</dbReference>
<dbReference type="NCBIfam" id="TIGR00324">
    <property type="entry name" value="endA"/>
    <property type="match status" value="1"/>
</dbReference>
<evidence type="ECO:0000256" key="1">
    <source>
        <dbReference type="ARBA" id="ARBA00004604"/>
    </source>
</evidence>
<comment type="caution">
    <text evidence="15">The sequence shown here is derived from an EMBL/GenBank/DDBJ whole genome shotgun (WGS) entry which is preliminary data.</text>
</comment>
<proteinExistence type="inferred from homology"/>
<evidence type="ECO:0000256" key="6">
    <source>
        <dbReference type="ARBA" id="ARBA00023239"/>
    </source>
</evidence>
<reference evidence="15" key="1">
    <citation type="journal article" date="2019" name="bioRxiv">
        <title>The Genome of the Zebra Mussel, Dreissena polymorpha: A Resource for Invasive Species Research.</title>
        <authorList>
            <person name="McCartney M.A."/>
            <person name="Auch B."/>
            <person name="Kono T."/>
            <person name="Mallez S."/>
            <person name="Zhang Y."/>
            <person name="Obille A."/>
            <person name="Becker A."/>
            <person name="Abrahante J.E."/>
            <person name="Garbe J."/>
            <person name="Badalamenti J.P."/>
            <person name="Herman A."/>
            <person name="Mangelson H."/>
            <person name="Liachko I."/>
            <person name="Sullivan S."/>
            <person name="Sone E.D."/>
            <person name="Koren S."/>
            <person name="Silverstein K.A.T."/>
            <person name="Beckman K.B."/>
            <person name="Gohl D.M."/>
        </authorList>
    </citation>
    <scope>NUCLEOTIDE SEQUENCE</scope>
    <source>
        <strain evidence="15">Duluth1</strain>
        <tissue evidence="15">Whole animal</tissue>
    </source>
</reference>
<dbReference type="PIRSF" id="PIRSF017250">
    <property type="entry name" value="tRNA_splic_SEN34"/>
    <property type="match status" value="1"/>
</dbReference>
<dbReference type="InterPro" id="IPR011856">
    <property type="entry name" value="tRNA_endonuc-like_dom_sf"/>
</dbReference>
<evidence type="ECO:0000256" key="11">
    <source>
        <dbReference type="PIRSR" id="PIRSR017250-50"/>
    </source>
</evidence>
<evidence type="ECO:0000313" key="15">
    <source>
        <dbReference type="EMBL" id="KAH3709485.1"/>
    </source>
</evidence>
<dbReference type="GO" id="GO:0000214">
    <property type="term" value="C:tRNA-intron endonuclease complex"/>
    <property type="evidence" value="ECO:0007669"/>
    <property type="project" value="UniProtKB-UniRule"/>
</dbReference>
<dbReference type="PANTHER" id="PTHR13070:SF0">
    <property type="entry name" value="TRNA-SPLICING ENDONUCLEASE SUBUNIT SEN34"/>
    <property type="match status" value="1"/>
</dbReference>
<protein>
    <recommendedName>
        <fullName evidence="9 10">tRNA-splicing endonuclease subunit Sen34</fullName>
        <ecNumber evidence="3 10">4.6.1.16</ecNumber>
    </recommendedName>
</protein>
<reference evidence="15" key="2">
    <citation type="submission" date="2020-11" db="EMBL/GenBank/DDBJ databases">
        <authorList>
            <person name="McCartney M.A."/>
            <person name="Auch B."/>
            <person name="Kono T."/>
            <person name="Mallez S."/>
            <person name="Becker A."/>
            <person name="Gohl D.M."/>
            <person name="Silverstein K.A.T."/>
            <person name="Koren S."/>
            <person name="Bechman K.B."/>
            <person name="Herman A."/>
            <person name="Abrahante J.E."/>
            <person name="Garbe J."/>
        </authorList>
    </citation>
    <scope>NUCLEOTIDE SEQUENCE</scope>
    <source>
        <strain evidence="15">Duluth1</strain>
        <tissue evidence="15">Whole animal</tissue>
    </source>
</reference>
<evidence type="ECO:0000256" key="7">
    <source>
        <dbReference type="ARBA" id="ARBA00023242"/>
    </source>
</evidence>
<dbReference type="GO" id="GO:0003676">
    <property type="term" value="F:nucleic acid binding"/>
    <property type="evidence" value="ECO:0007669"/>
    <property type="project" value="InterPro"/>
</dbReference>
<dbReference type="SUPFAM" id="SSF53032">
    <property type="entry name" value="tRNA-intron endonuclease catalytic domain-like"/>
    <property type="match status" value="1"/>
</dbReference>
<evidence type="ECO:0000256" key="12">
    <source>
        <dbReference type="SAM" id="Coils"/>
    </source>
</evidence>
<dbReference type="GO" id="GO:0005730">
    <property type="term" value="C:nucleolus"/>
    <property type="evidence" value="ECO:0007669"/>
    <property type="project" value="UniProtKB-SubCell"/>
</dbReference>
<name>A0A9D3YY58_DREPO</name>
<accession>A0A9D3YY58</accession>
<keyword evidence="5 10" id="KW-0819">tRNA processing</keyword>
<dbReference type="Proteomes" id="UP000828390">
    <property type="component" value="Unassembled WGS sequence"/>
</dbReference>
<keyword evidence="6 10" id="KW-0456">Lyase</keyword>
<dbReference type="InterPro" id="IPR006677">
    <property type="entry name" value="tRNA_intron_Endonuc_cat-like"/>
</dbReference>
<feature type="active site" evidence="11">
    <location>
        <position position="226"/>
    </location>
</feature>
<comment type="subcellular location">
    <subcellularLocation>
        <location evidence="1">Nucleus</location>
        <location evidence="1">Nucleolus</location>
    </subcellularLocation>
</comment>
<comment type="similarity">
    <text evidence="2 10">Belongs to the tRNA-intron endonuclease family.</text>
</comment>
<feature type="active site" evidence="11">
    <location>
        <position position="265"/>
    </location>
</feature>
<feature type="domain" description="tRNA intron endonuclease catalytic" evidence="13">
    <location>
        <begin position="198"/>
        <end position="278"/>
    </location>
</feature>
<evidence type="ECO:0000256" key="3">
    <source>
        <dbReference type="ARBA" id="ARBA00012573"/>
    </source>
</evidence>
<dbReference type="CDD" id="cd22363">
    <property type="entry name" value="tRNA-intron_lyase_C"/>
    <property type="match status" value="1"/>
</dbReference>
<evidence type="ECO:0000256" key="10">
    <source>
        <dbReference type="PIRNR" id="PIRNR017250"/>
    </source>
</evidence>
<gene>
    <name evidence="15" type="ORF">DPMN_068948</name>
</gene>
<evidence type="ECO:0000313" key="16">
    <source>
        <dbReference type="Proteomes" id="UP000828390"/>
    </source>
</evidence>
<dbReference type="EC" id="4.6.1.16" evidence="3 10"/>
<keyword evidence="4" id="KW-0507">mRNA processing</keyword>
<sequence>MSFDRGKTTITLINGQCFVWNSKQARFLREELRIVGTLCGSLPRAPMQNTHLGLPLQLMPEEVTLLLEKGLAEVVENTEDVITEEMKLEYKNKEKKSYKRQVELYTRERQEEIKRKLPQIIAGKKAKRNKVLDERRKNGEIIDDSEFEKEIEMTVEDVGIPTLQEASMLMEIPLACDPSTTTPVLVKWTYPKSDKEVLRYRVFRDLWDKGHYLTSGSKFGGDFIAYPGDPSRFHSLFIVVCKPHSASISGIELITMGRLGTNVKKTIVLSSVDENDKLCYTSLQWTGIS</sequence>
<dbReference type="AlphaFoldDB" id="A0A9D3YY58"/>
<evidence type="ECO:0000256" key="5">
    <source>
        <dbReference type="ARBA" id="ARBA00022694"/>
    </source>
</evidence>
<comment type="subunit">
    <text evidence="8">tRNA splicing endonuclease is a heterotetramer composed of TSEN2, TSEN15, TSEN34/LENG5 and TSEN54. tRNA splicing endonuclease complex also contains proteins of the pre-mRNA 3'-end processing machinery such as CLP1, CPSF1, CPSF4 and CSTF2.</text>
</comment>
<feature type="coiled-coil region" evidence="12">
    <location>
        <begin position="88"/>
        <end position="115"/>
    </location>
</feature>
<dbReference type="PANTHER" id="PTHR13070">
    <property type="entry name" value="TRNA-SPLICING ENDONUCLEASE SUBUNIT SEN34-RELATED"/>
    <property type="match status" value="1"/>
</dbReference>
<evidence type="ECO:0000256" key="8">
    <source>
        <dbReference type="ARBA" id="ARBA00064779"/>
    </source>
</evidence>
<dbReference type="Gene3D" id="3.40.1350.10">
    <property type="match status" value="1"/>
</dbReference>
<dbReference type="GO" id="GO:0006397">
    <property type="term" value="P:mRNA processing"/>
    <property type="evidence" value="ECO:0007669"/>
    <property type="project" value="UniProtKB-KW"/>
</dbReference>
<dbReference type="FunFam" id="3.40.1350.10:FF:000002">
    <property type="entry name" value="tRNA-splicing endonuclease subunit Sen34"/>
    <property type="match status" value="1"/>
</dbReference>
<comment type="function">
    <text evidence="10">Constitutes one of the two catalytic subunit of the tRNA-splicing endonuclease complex, a complex responsible for identification and cleavage of the splice sites in pre-tRNA. It cleaves pre-tRNA at the 5'- and 3'-splice sites to release the intron. The products are an intron and two tRNA half-molecules bearing 2',3'-cyclic phosphate and 5'-OH termini. There are no conserved sequences at the splice sites, but the intron is invariably located at the same site in the gene, placing the splice sites an invariant distance from the constant structural features of the tRNA body.</text>
</comment>
<dbReference type="InterPro" id="IPR036167">
    <property type="entry name" value="tRNA_intron_Endo_cat-like_sf"/>
</dbReference>
<evidence type="ECO:0000259" key="13">
    <source>
        <dbReference type="Pfam" id="PF01974"/>
    </source>
</evidence>
<keyword evidence="16" id="KW-1185">Reference proteome</keyword>
<keyword evidence="12" id="KW-0175">Coiled coil</keyword>
<keyword evidence="7" id="KW-0539">Nucleus</keyword>